<sequence length="477" mass="52770">MDEVPQEIANEILSHVAVEGTDAVLTLLSCARVSTKFHAAATSHIYRKIKVHFFSLSERHRDFNSGSVRDGHQAQKRVKQLASSFRAKPSLGSLVERFTLCLVAQPAAPIFSKDDCPLVTAPDDPTLINDLILILSSLDGPLSYLKFYTNDGECSRSSAPLQVASNWAVSNTELTTQILRLCNLPTLRTLHLTSFTLPCFAWIHNPNIGTLSLDEFNLPYSIHLQSRSELVPQGWRAVQQEWESSGTLWKKKTVGRGVQHIMVRSRTKMEPIGVLLDAYPTLFDGLITATLAVGFPFIAEMPDKWLLPLFKHSSGTLGELSLIFGCSTIGGVSNHFMESSSIKLTCLKILRLSIGIDDPVQRNATALGSRIVSIFDYFIQNTGGALKEAILIIEDNVVHVTRGGDHNQACILLHALLWWLDGRLHLPGLKKLTIKVRHGTGADDPMCGMLREDPSIFLGLKQDIGDFTFTFQDRSSQ</sequence>
<name>A0A8H6HWB0_9AGAR</name>
<gene>
    <name evidence="1" type="ORF">DFP72DRAFT_900281</name>
</gene>
<dbReference type="Proteomes" id="UP000521943">
    <property type="component" value="Unassembled WGS sequence"/>
</dbReference>
<evidence type="ECO:0000313" key="1">
    <source>
        <dbReference type="EMBL" id="KAF6754061.1"/>
    </source>
</evidence>
<dbReference type="EMBL" id="JACGCI010000036">
    <property type="protein sequence ID" value="KAF6754061.1"/>
    <property type="molecule type" value="Genomic_DNA"/>
</dbReference>
<protein>
    <recommendedName>
        <fullName evidence="3">F-box domain-containing protein</fullName>
    </recommendedName>
</protein>
<organism evidence="1 2">
    <name type="scientific">Ephemerocybe angulata</name>
    <dbReference type="NCBI Taxonomy" id="980116"/>
    <lineage>
        <taxon>Eukaryota</taxon>
        <taxon>Fungi</taxon>
        <taxon>Dikarya</taxon>
        <taxon>Basidiomycota</taxon>
        <taxon>Agaricomycotina</taxon>
        <taxon>Agaricomycetes</taxon>
        <taxon>Agaricomycetidae</taxon>
        <taxon>Agaricales</taxon>
        <taxon>Agaricineae</taxon>
        <taxon>Psathyrellaceae</taxon>
        <taxon>Ephemerocybe</taxon>
    </lineage>
</organism>
<evidence type="ECO:0008006" key="3">
    <source>
        <dbReference type="Google" id="ProtNLM"/>
    </source>
</evidence>
<proteinExistence type="predicted"/>
<dbReference type="AlphaFoldDB" id="A0A8H6HWB0"/>
<dbReference type="OrthoDB" id="10278668at2759"/>
<keyword evidence="2" id="KW-1185">Reference proteome</keyword>
<reference evidence="1 2" key="1">
    <citation type="submission" date="2020-07" db="EMBL/GenBank/DDBJ databases">
        <title>Comparative genomics of pyrophilous fungi reveals a link between fire events and developmental genes.</title>
        <authorList>
            <consortium name="DOE Joint Genome Institute"/>
            <person name="Steindorff A.S."/>
            <person name="Carver A."/>
            <person name="Calhoun S."/>
            <person name="Stillman K."/>
            <person name="Liu H."/>
            <person name="Lipzen A."/>
            <person name="Pangilinan J."/>
            <person name="Labutti K."/>
            <person name="Bruns T.D."/>
            <person name="Grigoriev I.V."/>
        </authorList>
    </citation>
    <scope>NUCLEOTIDE SEQUENCE [LARGE SCALE GENOMIC DNA]</scope>
    <source>
        <strain evidence="1 2">CBS 144469</strain>
    </source>
</reference>
<evidence type="ECO:0000313" key="2">
    <source>
        <dbReference type="Proteomes" id="UP000521943"/>
    </source>
</evidence>
<accession>A0A8H6HWB0</accession>
<comment type="caution">
    <text evidence="1">The sequence shown here is derived from an EMBL/GenBank/DDBJ whole genome shotgun (WGS) entry which is preliminary data.</text>
</comment>